<dbReference type="AlphaFoldDB" id="A0AAV0W9S6"/>
<keyword evidence="3" id="KW-1185">Reference proteome</keyword>
<evidence type="ECO:0000313" key="2">
    <source>
        <dbReference type="EMBL" id="CAI6352539.1"/>
    </source>
</evidence>
<organism evidence="2 3">
    <name type="scientific">Macrosiphum euphorbiae</name>
    <name type="common">potato aphid</name>
    <dbReference type="NCBI Taxonomy" id="13131"/>
    <lineage>
        <taxon>Eukaryota</taxon>
        <taxon>Metazoa</taxon>
        <taxon>Ecdysozoa</taxon>
        <taxon>Arthropoda</taxon>
        <taxon>Hexapoda</taxon>
        <taxon>Insecta</taxon>
        <taxon>Pterygota</taxon>
        <taxon>Neoptera</taxon>
        <taxon>Paraneoptera</taxon>
        <taxon>Hemiptera</taxon>
        <taxon>Sternorrhyncha</taxon>
        <taxon>Aphidomorpha</taxon>
        <taxon>Aphidoidea</taxon>
        <taxon>Aphididae</taxon>
        <taxon>Macrosiphini</taxon>
        <taxon>Macrosiphum</taxon>
    </lineage>
</organism>
<dbReference type="EMBL" id="CARXXK010000002">
    <property type="protein sequence ID" value="CAI6352539.1"/>
    <property type="molecule type" value="Genomic_DNA"/>
</dbReference>
<dbReference type="GO" id="GO:0015074">
    <property type="term" value="P:DNA integration"/>
    <property type="evidence" value="ECO:0007669"/>
    <property type="project" value="InterPro"/>
</dbReference>
<dbReference type="Gene3D" id="3.30.420.10">
    <property type="entry name" value="Ribonuclease H-like superfamily/Ribonuclease H"/>
    <property type="match status" value="1"/>
</dbReference>
<evidence type="ECO:0000313" key="3">
    <source>
        <dbReference type="Proteomes" id="UP001160148"/>
    </source>
</evidence>
<comment type="caution">
    <text evidence="2">The sequence shown here is derived from an EMBL/GenBank/DDBJ whole genome shotgun (WGS) entry which is preliminary data.</text>
</comment>
<dbReference type="GO" id="GO:0003676">
    <property type="term" value="F:nucleic acid binding"/>
    <property type="evidence" value="ECO:0007669"/>
    <property type="project" value="InterPro"/>
</dbReference>
<accession>A0AAV0W9S6</accession>
<dbReference type="InterPro" id="IPR012337">
    <property type="entry name" value="RNaseH-like_sf"/>
</dbReference>
<dbReference type="Proteomes" id="UP001160148">
    <property type="component" value="Unassembled WGS sequence"/>
</dbReference>
<protein>
    <recommendedName>
        <fullName evidence="1">Integrase catalytic domain-containing protein</fullName>
    </recommendedName>
</protein>
<dbReference type="PROSITE" id="PS50994">
    <property type="entry name" value="INTEGRASE"/>
    <property type="match status" value="1"/>
</dbReference>
<reference evidence="2 3" key="1">
    <citation type="submission" date="2023-01" db="EMBL/GenBank/DDBJ databases">
        <authorList>
            <person name="Whitehead M."/>
        </authorList>
    </citation>
    <scope>NUCLEOTIDE SEQUENCE [LARGE SCALE GENOMIC DNA]</scope>
</reference>
<dbReference type="SUPFAM" id="SSF53098">
    <property type="entry name" value="Ribonuclease H-like"/>
    <property type="match status" value="1"/>
</dbReference>
<name>A0AAV0W9S6_9HEMI</name>
<proteinExistence type="predicted"/>
<sequence length="120" mass="13589">MLTGDVTRFGIPEKIITDKRRQFESNLFTTLTNLLGIQRSCTTPYHPQANDDHFPTSVKFSHPHFVSFQDNMSDHGNSRHDDRIKRLTVKPLSWWQRLGGGAVTTTAAAHSNDVQELIAN</sequence>
<evidence type="ECO:0000259" key="1">
    <source>
        <dbReference type="PROSITE" id="PS50994"/>
    </source>
</evidence>
<feature type="domain" description="Integrase catalytic" evidence="1">
    <location>
        <begin position="1"/>
        <end position="50"/>
    </location>
</feature>
<gene>
    <name evidence="2" type="ORF">MEUPH1_LOCUS8766</name>
</gene>
<dbReference type="InterPro" id="IPR001584">
    <property type="entry name" value="Integrase_cat-core"/>
</dbReference>
<dbReference type="InterPro" id="IPR036397">
    <property type="entry name" value="RNaseH_sf"/>
</dbReference>